<keyword evidence="1" id="KW-0378">Hydrolase</keyword>
<name>A0A268P3C7_SHOCL</name>
<evidence type="ECO:0000313" key="4">
    <source>
        <dbReference type="Proteomes" id="UP000216207"/>
    </source>
</evidence>
<dbReference type="RefSeq" id="WP_063609874.1">
    <property type="nucleotide sequence ID" value="NZ_BOQQ01000003.1"/>
</dbReference>
<proteinExistence type="predicted"/>
<dbReference type="GO" id="GO:0016289">
    <property type="term" value="F:acyl-CoA hydrolase activity"/>
    <property type="evidence" value="ECO:0007669"/>
    <property type="project" value="UniProtKB-ARBA"/>
</dbReference>
<dbReference type="InterPro" id="IPR052061">
    <property type="entry name" value="PTE-AB_protein"/>
</dbReference>
<dbReference type="Gene3D" id="3.10.129.10">
    <property type="entry name" value="Hotdog Thioesterase"/>
    <property type="match status" value="1"/>
</dbReference>
<dbReference type="InterPro" id="IPR006683">
    <property type="entry name" value="Thioestr_dom"/>
</dbReference>
<dbReference type="CDD" id="cd03443">
    <property type="entry name" value="PaaI_thioesterase"/>
    <property type="match status" value="1"/>
</dbReference>
<dbReference type="AlphaFoldDB" id="A0A268P3C7"/>
<dbReference type="NCBIfam" id="TIGR00369">
    <property type="entry name" value="unchar_dom_1"/>
    <property type="match status" value="1"/>
</dbReference>
<evidence type="ECO:0000259" key="2">
    <source>
        <dbReference type="Pfam" id="PF03061"/>
    </source>
</evidence>
<reference evidence="3 4" key="1">
    <citation type="submission" date="2017-07" db="EMBL/GenBank/DDBJ databases">
        <title>Isolation and whole genome analysis of endospore-forming bacteria from heroin.</title>
        <authorList>
            <person name="Kalinowski J."/>
            <person name="Ahrens B."/>
            <person name="Al-Dilaimi A."/>
            <person name="Winkler A."/>
            <person name="Wibberg D."/>
            <person name="Schleenbecker U."/>
            <person name="Ruckert C."/>
            <person name="Wolfel R."/>
            <person name="Grass G."/>
        </authorList>
    </citation>
    <scope>NUCLEOTIDE SEQUENCE [LARGE SCALE GENOMIC DNA]</scope>
    <source>
        <strain evidence="3 4">7539</strain>
    </source>
</reference>
<dbReference type="Pfam" id="PF03061">
    <property type="entry name" value="4HBT"/>
    <property type="match status" value="1"/>
</dbReference>
<dbReference type="PANTHER" id="PTHR47260">
    <property type="entry name" value="UPF0644 PROTEIN PB2B4.06"/>
    <property type="match status" value="1"/>
</dbReference>
<evidence type="ECO:0000256" key="1">
    <source>
        <dbReference type="ARBA" id="ARBA00022801"/>
    </source>
</evidence>
<organism evidence="3 4">
    <name type="scientific">Shouchella clausii</name>
    <name type="common">Alkalihalobacillus clausii</name>
    <dbReference type="NCBI Taxonomy" id="79880"/>
    <lineage>
        <taxon>Bacteria</taxon>
        <taxon>Bacillati</taxon>
        <taxon>Bacillota</taxon>
        <taxon>Bacilli</taxon>
        <taxon>Bacillales</taxon>
        <taxon>Bacillaceae</taxon>
        <taxon>Shouchella</taxon>
    </lineage>
</organism>
<comment type="caution">
    <text evidence="3">The sequence shown here is derived from an EMBL/GenBank/DDBJ whole genome shotgun (WGS) entry which is preliminary data.</text>
</comment>
<dbReference type="EMBL" id="NPCC01000005">
    <property type="protein sequence ID" value="PAE90274.1"/>
    <property type="molecule type" value="Genomic_DNA"/>
</dbReference>
<accession>A0A268P3C7</accession>
<dbReference type="Proteomes" id="UP000216207">
    <property type="component" value="Unassembled WGS sequence"/>
</dbReference>
<dbReference type="InterPro" id="IPR029069">
    <property type="entry name" value="HotDog_dom_sf"/>
</dbReference>
<evidence type="ECO:0000313" key="3">
    <source>
        <dbReference type="EMBL" id="PAE90274.1"/>
    </source>
</evidence>
<dbReference type="InterPro" id="IPR003736">
    <property type="entry name" value="PAAI_dom"/>
</dbReference>
<dbReference type="SUPFAM" id="SSF54637">
    <property type="entry name" value="Thioesterase/thiol ester dehydrase-isomerase"/>
    <property type="match status" value="1"/>
</dbReference>
<feature type="domain" description="Thioesterase" evidence="2">
    <location>
        <begin position="72"/>
        <end position="147"/>
    </location>
</feature>
<gene>
    <name evidence="3" type="ORF">CHH72_04645</name>
</gene>
<dbReference type="PANTHER" id="PTHR47260:SF1">
    <property type="entry name" value="UPF0644 PROTEIN PB2B4.06"/>
    <property type="match status" value="1"/>
</dbReference>
<sequence length="160" mass="17766">MDVKEKLNHYIEHATEEELAVLEQIADGLLAKQQNEQLTYLSGITKAEISQHDNETFEMRMPLGPLVHNPLQIVHGGMTATLLDSTLGGAAMNSLPPHLTAVTSQLNIHYLRPGKGSFMRCIAKIVHKGKQLIVLEGEAFDDQERLLAKATATFFVIPRR</sequence>
<protein>
    <submittedName>
        <fullName evidence="3">PaaI family thioesterase</fullName>
    </submittedName>
</protein>